<proteinExistence type="predicted"/>
<keyword evidence="1" id="KW-1133">Transmembrane helix</keyword>
<feature type="transmembrane region" description="Helical" evidence="1">
    <location>
        <begin position="142"/>
        <end position="164"/>
    </location>
</feature>
<accession>A0ABZ1C9L5</accession>
<keyword evidence="1" id="KW-0472">Membrane</keyword>
<dbReference type="EMBL" id="CP139781">
    <property type="protein sequence ID" value="WRQ87279.1"/>
    <property type="molecule type" value="Genomic_DNA"/>
</dbReference>
<dbReference type="Proteomes" id="UP000738431">
    <property type="component" value="Chromosome"/>
</dbReference>
<organism evidence="2 3">
    <name type="scientific">Actomonas aquatica</name>
    <dbReference type="NCBI Taxonomy" id="2866162"/>
    <lineage>
        <taxon>Bacteria</taxon>
        <taxon>Pseudomonadati</taxon>
        <taxon>Verrucomicrobiota</taxon>
        <taxon>Opitutia</taxon>
        <taxon>Opitutales</taxon>
        <taxon>Opitutaceae</taxon>
        <taxon>Actomonas</taxon>
    </lineage>
</organism>
<evidence type="ECO:0000256" key="1">
    <source>
        <dbReference type="SAM" id="Phobius"/>
    </source>
</evidence>
<gene>
    <name evidence="2" type="ORF">K1X11_020900</name>
</gene>
<feature type="transmembrane region" description="Helical" evidence="1">
    <location>
        <begin position="170"/>
        <end position="189"/>
    </location>
</feature>
<keyword evidence="1" id="KW-0812">Transmembrane</keyword>
<sequence length="212" mass="23136">MSDGDGATPAGALPPPLPAAAAGVDRAQYATRNDGLSPACVWVIAAGALQQIVDGQVKRVVALSEVTEVRLDYAPTRVEANRYRCQLRLRSGVGITFFNRRFESFGRFADTSPAYRDFLDTLLAALRDVAPQCRFVTGVGSALYFVNVLAFAVGVLAVVGVLIFSLVVGLWALVILKALLIAFYVPRAWRWLRRNRERDFDPRDVPTAVVPV</sequence>
<reference evidence="2 3" key="1">
    <citation type="submission" date="2021-08" db="EMBL/GenBank/DDBJ databases">
        <authorList>
            <person name="Zhang D."/>
            <person name="Zhang A."/>
            <person name="Wang L."/>
        </authorList>
    </citation>
    <scope>NUCLEOTIDE SEQUENCE [LARGE SCALE GENOMIC DNA]</scope>
    <source>
        <strain evidence="2 3">WL0086</strain>
    </source>
</reference>
<dbReference type="RefSeq" id="WP_221029306.1">
    <property type="nucleotide sequence ID" value="NZ_CP139781.1"/>
</dbReference>
<evidence type="ECO:0000313" key="3">
    <source>
        <dbReference type="Proteomes" id="UP000738431"/>
    </source>
</evidence>
<reference evidence="2 3" key="2">
    <citation type="submission" date="2023-12" db="EMBL/GenBank/DDBJ databases">
        <title>Description of an unclassified Opitutus bacterium of Verrucomicrobiota.</title>
        <authorList>
            <person name="Zhang D.-F."/>
        </authorList>
    </citation>
    <scope>NUCLEOTIDE SEQUENCE [LARGE SCALE GENOMIC DNA]</scope>
    <source>
        <strain evidence="2 3">WL0086</strain>
    </source>
</reference>
<evidence type="ECO:0000313" key="2">
    <source>
        <dbReference type="EMBL" id="WRQ87279.1"/>
    </source>
</evidence>
<keyword evidence="3" id="KW-1185">Reference proteome</keyword>
<name>A0ABZ1C9L5_9BACT</name>
<protein>
    <submittedName>
        <fullName evidence="2">Uncharacterized protein</fullName>
    </submittedName>
</protein>